<dbReference type="RefSeq" id="WP_012037135.1">
    <property type="nucleotide sequence ID" value="NC_009464.1"/>
</dbReference>
<dbReference type="AlphaFoldDB" id="Q0W8D6"/>
<dbReference type="GeneID" id="5144562"/>
<dbReference type="PANTHER" id="PTHR39419">
    <property type="entry name" value="SLL0814 PROTEIN"/>
    <property type="match status" value="1"/>
</dbReference>
<feature type="transmembrane region" description="Helical" evidence="1">
    <location>
        <begin position="255"/>
        <end position="277"/>
    </location>
</feature>
<keyword evidence="1" id="KW-0472">Membrane</keyword>
<dbReference type="OrthoDB" id="107798at2157"/>
<dbReference type="Proteomes" id="UP000000663">
    <property type="component" value="Chromosome"/>
</dbReference>
<proteinExistence type="predicted"/>
<feature type="transmembrane region" description="Helical" evidence="1">
    <location>
        <begin position="69"/>
        <end position="91"/>
    </location>
</feature>
<feature type="transmembrane region" description="Helical" evidence="1">
    <location>
        <begin position="12"/>
        <end position="36"/>
    </location>
</feature>
<dbReference type="KEGG" id="rci:LRC395"/>
<evidence type="ECO:0000313" key="2">
    <source>
        <dbReference type="EMBL" id="CAJ35357.1"/>
    </source>
</evidence>
<dbReference type="EMBL" id="AM114193">
    <property type="protein sequence ID" value="CAJ35357.1"/>
    <property type="molecule type" value="Genomic_DNA"/>
</dbReference>
<keyword evidence="1" id="KW-0812">Transmembrane</keyword>
<evidence type="ECO:0000313" key="3">
    <source>
        <dbReference type="Proteomes" id="UP000000663"/>
    </source>
</evidence>
<gene>
    <name evidence="2" type="ORF">LRC395</name>
</gene>
<name>Q0W8D6_METAR</name>
<feature type="transmembrane region" description="Helical" evidence="1">
    <location>
        <begin position="226"/>
        <end position="243"/>
    </location>
</feature>
<keyword evidence="3" id="KW-1185">Reference proteome</keyword>
<dbReference type="Pfam" id="PF04240">
    <property type="entry name" value="Caroten_synth"/>
    <property type="match status" value="1"/>
</dbReference>
<feature type="transmembrane region" description="Helical" evidence="1">
    <location>
        <begin position="143"/>
        <end position="161"/>
    </location>
</feature>
<dbReference type="PATRIC" id="fig|351160.9.peg.2890"/>
<feature type="transmembrane region" description="Helical" evidence="1">
    <location>
        <begin position="181"/>
        <end position="206"/>
    </location>
</feature>
<reference evidence="2 3" key="1">
    <citation type="journal article" date="2006" name="Science">
        <title>Genome of rice cluster I archaea -- the key methane producers in the rice rhizosphere.</title>
        <authorList>
            <person name="Erkel C."/>
            <person name="Kube M."/>
            <person name="Reinhardt R."/>
            <person name="Liesack W."/>
        </authorList>
    </citation>
    <scope>NUCLEOTIDE SEQUENCE [LARGE SCALE GENOMIC DNA]</scope>
    <source>
        <strain evidence="3">DSM 22066 / NBRC 105507 / MRE50</strain>
    </source>
</reference>
<keyword evidence="1" id="KW-1133">Transmembrane helix</keyword>
<feature type="transmembrane region" description="Helical" evidence="1">
    <location>
        <begin position="42"/>
        <end position="60"/>
    </location>
</feature>
<feature type="transmembrane region" description="Helical" evidence="1">
    <location>
        <begin position="111"/>
        <end position="131"/>
    </location>
</feature>
<dbReference type="STRING" id="351160.LRC395"/>
<dbReference type="PANTHER" id="PTHR39419:SF1">
    <property type="entry name" value="SLL0814 PROTEIN"/>
    <property type="match status" value="1"/>
</dbReference>
<organism evidence="2 3">
    <name type="scientific">Methanocella arvoryzae (strain DSM 22066 / NBRC 105507 / MRE50)</name>
    <dbReference type="NCBI Taxonomy" id="351160"/>
    <lineage>
        <taxon>Archaea</taxon>
        <taxon>Methanobacteriati</taxon>
        <taxon>Methanobacteriota</taxon>
        <taxon>Stenosarchaea group</taxon>
        <taxon>Methanomicrobia</taxon>
        <taxon>Methanocellales</taxon>
        <taxon>Methanocellaceae</taxon>
        <taxon>Methanocella</taxon>
    </lineage>
</organism>
<accession>Q0W8D6</accession>
<evidence type="ECO:0000256" key="1">
    <source>
        <dbReference type="SAM" id="Phobius"/>
    </source>
</evidence>
<dbReference type="eggNOG" id="arCOG02835">
    <property type="taxonomic scope" value="Archaea"/>
</dbReference>
<dbReference type="InterPro" id="IPR007354">
    <property type="entry name" value="CruF-like"/>
</dbReference>
<protein>
    <recommendedName>
        <fullName evidence="4">Carotenoid biosynthesis protein</fullName>
    </recommendedName>
</protein>
<sequence>MFGVKKNYEENFSLLLYASIIILTIVTVLLIIFNYIKIIDEMQPVIMTIMILAIVALHGIKRYGLKSMVIFFFIAWIVSHFFEALSIITGFPFSYYNYVNMEGPRLFDVPVTIMFAYFSIGYLSWMLAHVITGQYSKKLEGKNIFIVPIIATFIMVMWDLTMDPIASTVHQLWIWTNPGPYFGVPIMNFFGWFLVVFIFFQIYSIYLSKYDIIETLNTTIFTRKPYWAAVAILYLIQATYGIINLRTPPGTQDIFLSMGLIAVFTTLFVTIISLIIISNNREFT</sequence>
<evidence type="ECO:0008006" key="4">
    <source>
        <dbReference type="Google" id="ProtNLM"/>
    </source>
</evidence>